<dbReference type="eggNOG" id="COG4122">
    <property type="taxonomic scope" value="Bacteria"/>
</dbReference>
<reference evidence="1 2" key="1">
    <citation type="submission" date="2014-07" db="EMBL/GenBank/DDBJ databases">
        <title>Genome of Chryseobacterium luteum DSM 18605.</title>
        <authorList>
            <person name="Stropko S.J."/>
            <person name="Pipes S.E."/>
            <person name="Newman J.D."/>
        </authorList>
    </citation>
    <scope>NUCLEOTIDE SEQUENCE [LARGE SCALE GENOMIC DNA]</scope>
    <source>
        <strain evidence="1 2">DSM 18605</strain>
    </source>
</reference>
<dbReference type="Pfam" id="PF13578">
    <property type="entry name" value="Methyltransf_24"/>
    <property type="match status" value="1"/>
</dbReference>
<sequence>MKTQIRKIELANRYLNDKYHLNARQKFVEEIGKTPLRTDIINFLLGQFTSPTVYLEIGVRNPNDNFNKISSQEKYSVDPGYENAENSVDFKVTSDEFFEMLKNGTALNDSIKFDVIFIDGSHFAEQVEKDIQNSLNYLKEDGFIVMHDCNPPTEFHASENYDYNLSPASTLWNGTTWKAFVKNRKRDDIYSCCIDTDWGIGIISKKMNFGSSNKIENNFFEYHTFEKYRQESLNLISFDTFKSFFIC</sequence>
<comment type="caution">
    <text evidence="1">The sequence shown here is derived from an EMBL/GenBank/DDBJ whole genome shotgun (WGS) entry which is preliminary data.</text>
</comment>
<evidence type="ECO:0000313" key="1">
    <source>
        <dbReference type="EMBL" id="KFF08265.1"/>
    </source>
</evidence>
<organism evidence="1 2">
    <name type="scientific">Chryseobacterium luteum</name>
    <dbReference type="NCBI Taxonomy" id="421531"/>
    <lineage>
        <taxon>Bacteria</taxon>
        <taxon>Pseudomonadati</taxon>
        <taxon>Bacteroidota</taxon>
        <taxon>Flavobacteriia</taxon>
        <taxon>Flavobacteriales</taxon>
        <taxon>Weeksellaceae</taxon>
        <taxon>Chryseobacterium group</taxon>
        <taxon>Chryseobacterium</taxon>
    </lineage>
</organism>
<gene>
    <name evidence="1" type="ORF">IX38_05690</name>
</gene>
<dbReference type="EMBL" id="JPRO01000003">
    <property type="protein sequence ID" value="KFF08265.1"/>
    <property type="molecule type" value="Genomic_DNA"/>
</dbReference>
<evidence type="ECO:0000313" key="2">
    <source>
        <dbReference type="Proteomes" id="UP000028703"/>
    </source>
</evidence>
<dbReference type="InterPro" id="IPR029063">
    <property type="entry name" value="SAM-dependent_MTases_sf"/>
</dbReference>
<keyword evidence="2" id="KW-1185">Reference proteome</keyword>
<dbReference type="STRING" id="421531.IX38_05690"/>
<dbReference type="SUPFAM" id="SSF53335">
    <property type="entry name" value="S-adenosyl-L-methionine-dependent methyltransferases"/>
    <property type="match status" value="1"/>
</dbReference>
<dbReference type="Proteomes" id="UP000028703">
    <property type="component" value="Unassembled WGS sequence"/>
</dbReference>
<protein>
    <recommendedName>
        <fullName evidence="3">Class I SAM-dependent methyltransferase</fullName>
    </recommendedName>
</protein>
<proteinExistence type="predicted"/>
<evidence type="ECO:0008006" key="3">
    <source>
        <dbReference type="Google" id="ProtNLM"/>
    </source>
</evidence>
<dbReference type="AlphaFoldDB" id="A0A085ZV01"/>
<name>A0A085ZV01_9FLAO</name>
<accession>A0A085ZV01</accession>
<dbReference type="Gene3D" id="3.40.50.150">
    <property type="entry name" value="Vaccinia Virus protein VP39"/>
    <property type="match status" value="1"/>
</dbReference>